<proteinExistence type="predicted"/>
<organism evidence="2">
    <name type="scientific">Timema shepardi</name>
    <name type="common">Walking stick</name>
    <dbReference type="NCBI Taxonomy" id="629360"/>
    <lineage>
        <taxon>Eukaryota</taxon>
        <taxon>Metazoa</taxon>
        <taxon>Ecdysozoa</taxon>
        <taxon>Arthropoda</taxon>
        <taxon>Hexapoda</taxon>
        <taxon>Insecta</taxon>
        <taxon>Pterygota</taxon>
        <taxon>Neoptera</taxon>
        <taxon>Polyneoptera</taxon>
        <taxon>Phasmatodea</taxon>
        <taxon>Timematodea</taxon>
        <taxon>Timematoidea</taxon>
        <taxon>Timematidae</taxon>
        <taxon>Timema</taxon>
    </lineage>
</organism>
<reference evidence="2" key="1">
    <citation type="submission" date="2020-11" db="EMBL/GenBank/DDBJ databases">
        <authorList>
            <person name="Tran Van P."/>
        </authorList>
    </citation>
    <scope>NUCLEOTIDE SEQUENCE</scope>
</reference>
<dbReference type="EMBL" id="OC004984">
    <property type="protein sequence ID" value="CAD7264997.1"/>
    <property type="molecule type" value="Genomic_DNA"/>
</dbReference>
<gene>
    <name evidence="2" type="ORF">TSIB3V08_LOCUS9043</name>
</gene>
<accession>A0A7R9G2Y9</accession>
<protein>
    <submittedName>
        <fullName evidence="2">Uncharacterized protein</fullName>
    </submittedName>
</protein>
<evidence type="ECO:0000313" key="2">
    <source>
        <dbReference type="EMBL" id="CAD7264997.1"/>
    </source>
</evidence>
<sequence length="110" mass="12409">MWKTTYNAFGQNKDLSLPIVDNISVELYTTSALANYATEAGFKFKAFAVAPSGRERNYWFRSKAAARRACHKAHERWVVATLARRDEHSENPVIGGRGENKLTSKEEMGN</sequence>
<dbReference type="AlphaFoldDB" id="A0A7R9G2Y9"/>
<feature type="region of interest" description="Disordered" evidence="1">
    <location>
        <begin position="88"/>
        <end position="110"/>
    </location>
</feature>
<name>A0A7R9G2Y9_TIMSH</name>
<feature type="compositionally biased region" description="Basic and acidic residues" evidence="1">
    <location>
        <begin position="98"/>
        <end position="110"/>
    </location>
</feature>
<evidence type="ECO:0000256" key="1">
    <source>
        <dbReference type="SAM" id="MobiDB-lite"/>
    </source>
</evidence>